<evidence type="ECO:0000313" key="2">
    <source>
        <dbReference type="Proteomes" id="UP000569732"/>
    </source>
</evidence>
<proteinExistence type="predicted"/>
<evidence type="ECO:0000313" key="1">
    <source>
        <dbReference type="EMBL" id="NYZ69684.1"/>
    </source>
</evidence>
<gene>
    <name evidence="1" type="ORF">H0A36_27085</name>
</gene>
<sequence length="78" mass="9043">MGTTIEYGFRKGIYTTEKSGDAIKFKATVRSPGNGQIAWEGVVRGNAIEATYIWTKKRWWWKDAREVKWFKGKLKSNN</sequence>
<accession>A0A853II24</accession>
<dbReference type="Proteomes" id="UP000569732">
    <property type="component" value="Unassembled WGS sequence"/>
</dbReference>
<reference evidence="1 2" key="1">
    <citation type="submission" date="2020-07" db="EMBL/GenBank/DDBJ databases">
        <title>Endozoicomonas sp. nov., isolated from sediment.</title>
        <authorList>
            <person name="Gu T."/>
        </authorList>
    </citation>
    <scope>NUCLEOTIDE SEQUENCE [LARGE SCALE GENOMIC DNA]</scope>
    <source>
        <strain evidence="1 2">SM1973</strain>
    </source>
</reference>
<protein>
    <submittedName>
        <fullName evidence="1">Uncharacterized protein</fullName>
    </submittedName>
</protein>
<organism evidence="1 2">
    <name type="scientific">Spartinivicinus marinus</name>
    <dbReference type="NCBI Taxonomy" id="2994442"/>
    <lineage>
        <taxon>Bacteria</taxon>
        <taxon>Pseudomonadati</taxon>
        <taxon>Pseudomonadota</taxon>
        <taxon>Gammaproteobacteria</taxon>
        <taxon>Oceanospirillales</taxon>
        <taxon>Zooshikellaceae</taxon>
        <taxon>Spartinivicinus</taxon>
    </lineage>
</organism>
<dbReference type="AlphaFoldDB" id="A0A853II24"/>
<comment type="caution">
    <text evidence="1">The sequence shown here is derived from an EMBL/GenBank/DDBJ whole genome shotgun (WGS) entry which is preliminary data.</text>
</comment>
<name>A0A853II24_9GAMM</name>
<dbReference type="EMBL" id="JACCKB010000122">
    <property type="protein sequence ID" value="NYZ69684.1"/>
    <property type="molecule type" value="Genomic_DNA"/>
</dbReference>
<keyword evidence="2" id="KW-1185">Reference proteome</keyword>